<proteinExistence type="predicted"/>
<sequence>MGSYLCSDVNILKSSSMDLTRVMVRVACDFILKESIEAKVDNVMYTLILREDTFVPLRIVSNSRVSKDMESDDSNNLEGEMREDNDVGDCYGEPLFQEEDTWPDEAEEEGELFCRNGVNQLVRNFLSCSDGTRVSCIFGSKQTKMCPNNVSRYKKEVTLFGGGHEYRKKGPRIFKFKKLCWNDGFLGVKKKFRPKRKKQRVKTLSSDTIESSQLCRKFHSVGHVEEENYFYLPETIYHGDQSVASDTLRSNFSMWDNLESIGGGGTLGGYFQSWDCSY</sequence>
<gene>
    <name evidence="1" type="ORF">VFH_I237320</name>
</gene>
<name>A0AAV0YNH9_VICFA</name>
<protein>
    <submittedName>
        <fullName evidence="1">Uncharacterized protein</fullName>
    </submittedName>
</protein>
<dbReference type="Proteomes" id="UP001157006">
    <property type="component" value="Chromosome 1L"/>
</dbReference>
<evidence type="ECO:0000313" key="1">
    <source>
        <dbReference type="EMBL" id="CAI8586077.1"/>
    </source>
</evidence>
<evidence type="ECO:0000313" key="2">
    <source>
        <dbReference type="Proteomes" id="UP001157006"/>
    </source>
</evidence>
<keyword evidence="2" id="KW-1185">Reference proteome</keyword>
<dbReference type="EMBL" id="OX451736">
    <property type="protein sequence ID" value="CAI8586077.1"/>
    <property type="molecule type" value="Genomic_DNA"/>
</dbReference>
<accession>A0AAV0YNH9</accession>
<organism evidence="1 2">
    <name type="scientific">Vicia faba</name>
    <name type="common">Broad bean</name>
    <name type="synonym">Faba vulgaris</name>
    <dbReference type="NCBI Taxonomy" id="3906"/>
    <lineage>
        <taxon>Eukaryota</taxon>
        <taxon>Viridiplantae</taxon>
        <taxon>Streptophyta</taxon>
        <taxon>Embryophyta</taxon>
        <taxon>Tracheophyta</taxon>
        <taxon>Spermatophyta</taxon>
        <taxon>Magnoliopsida</taxon>
        <taxon>eudicotyledons</taxon>
        <taxon>Gunneridae</taxon>
        <taxon>Pentapetalae</taxon>
        <taxon>rosids</taxon>
        <taxon>fabids</taxon>
        <taxon>Fabales</taxon>
        <taxon>Fabaceae</taxon>
        <taxon>Papilionoideae</taxon>
        <taxon>50 kb inversion clade</taxon>
        <taxon>NPAAA clade</taxon>
        <taxon>Hologalegina</taxon>
        <taxon>IRL clade</taxon>
        <taxon>Fabeae</taxon>
        <taxon>Vicia</taxon>
    </lineage>
</organism>
<reference evidence="1 2" key="1">
    <citation type="submission" date="2023-01" db="EMBL/GenBank/DDBJ databases">
        <authorList>
            <person name="Kreplak J."/>
        </authorList>
    </citation>
    <scope>NUCLEOTIDE SEQUENCE [LARGE SCALE GENOMIC DNA]</scope>
</reference>
<dbReference type="AlphaFoldDB" id="A0AAV0YNH9"/>